<dbReference type="RefSeq" id="WP_344187649.1">
    <property type="nucleotide sequence ID" value="NZ_BAAAND010000001.1"/>
</dbReference>
<evidence type="ECO:0000259" key="8">
    <source>
        <dbReference type="PROSITE" id="PS50928"/>
    </source>
</evidence>
<evidence type="ECO:0000256" key="3">
    <source>
        <dbReference type="ARBA" id="ARBA00022475"/>
    </source>
</evidence>
<dbReference type="SUPFAM" id="SSF161098">
    <property type="entry name" value="MetI-like"/>
    <property type="match status" value="1"/>
</dbReference>
<feature type="transmembrane region" description="Helical" evidence="7">
    <location>
        <begin position="106"/>
        <end position="126"/>
    </location>
</feature>
<feature type="transmembrane region" description="Helical" evidence="7">
    <location>
        <begin position="138"/>
        <end position="160"/>
    </location>
</feature>
<reference evidence="9 10" key="1">
    <citation type="journal article" date="2019" name="Int. J. Syst. Evol. Microbiol.">
        <title>The Global Catalogue of Microorganisms (GCM) 10K type strain sequencing project: providing services to taxonomists for standard genome sequencing and annotation.</title>
        <authorList>
            <consortium name="The Broad Institute Genomics Platform"/>
            <consortium name="The Broad Institute Genome Sequencing Center for Infectious Disease"/>
            <person name="Wu L."/>
            <person name="Ma J."/>
        </authorList>
    </citation>
    <scope>NUCLEOTIDE SEQUENCE [LARGE SCALE GENOMIC DNA]</scope>
    <source>
        <strain evidence="9 10">JCM 14304</strain>
    </source>
</reference>
<feature type="transmembrane region" description="Helical" evidence="7">
    <location>
        <begin position="181"/>
        <end position="206"/>
    </location>
</feature>
<evidence type="ECO:0000256" key="6">
    <source>
        <dbReference type="ARBA" id="ARBA00023136"/>
    </source>
</evidence>
<name>A0ABN2D195_9ACTN</name>
<keyword evidence="3" id="KW-1003">Cell membrane</keyword>
<feature type="transmembrane region" description="Helical" evidence="7">
    <location>
        <begin position="12"/>
        <end position="31"/>
    </location>
</feature>
<dbReference type="Proteomes" id="UP001500190">
    <property type="component" value="Unassembled WGS sequence"/>
</dbReference>
<feature type="transmembrane region" description="Helical" evidence="7">
    <location>
        <begin position="241"/>
        <end position="260"/>
    </location>
</feature>
<keyword evidence="2 7" id="KW-0813">Transport</keyword>
<evidence type="ECO:0000256" key="1">
    <source>
        <dbReference type="ARBA" id="ARBA00004651"/>
    </source>
</evidence>
<gene>
    <name evidence="9" type="ORF">GCM10009742_04610</name>
</gene>
<dbReference type="PROSITE" id="PS50928">
    <property type="entry name" value="ABC_TM1"/>
    <property type="match status" value="1"/>
</dbReference>
<comment type="caution">
    <text evidence="9">The sequence shown here is derived from an EMBL/GenBank/DDBJ whole genome shotgun (WGS) entry which is preliminary data.</text>
</comment>
<evidence type="ECO:0000256" key="4">
    <source>
        <dbReference type="ARBA" id="ARBA00022692"/>
    </source>
</evidence>
<evidence type="ECO:0000256" key="2">
    <source>
        <dbReference type="ARBA" id="ARBA00022448"/>
    </source>
</evidence>
<dbReference type="Gene3D" id="1.10.3720.10">
    <property type="entry name" value="MetI-like"/>
    <property type="match status" value="1"/>
</dbReference>
<organism evidence="9 10">
    <name type="scientific">Kribbella karoonensis</name>
    <dbReference type="NCBI Taxonomy" id="324851"/>
    <lineage>
        <taxon>Bacteria</taxon>
        <taxon>Bacillati</taxon>
        <taxon>Actinomycetota</taxon>
        <taxon>Actinomycetes</taxon>
        <taxon>Propionibacteriales</taxon>
        <taxon>Kribbellaceae</taxon>
        <taxon>Kribbella</taxon>
    </lineage>
</organism>
<proteinExistence type="inferred from homology"/>
<dbReference type="PANTHER" id="PTHR43744">
    <property type="entry name" value="ABC TRANSPORTER PERMEASE PROTEIN MG189-RELATED-RELATED"/>
    <property type="match status" value="1"/>
</dbReference>
<protein>
    <submittedName>
        <fullName evidence="9">Carbohydrate ABC transporter permease</fullName>
    </submittedName>
</protein>
<sequence>MRTVTRWHHGLVVLVALIAGATMVPVLWALLSAFKNNTEIYGDALGLPVHWRWENFRTVWTSGAFSTYFVNSAVIAIAVTALTVLVTCPAGYAFGKLTTGRSNGIFYAYLLVMTLPGEAIMVPTFYQLREMSLVDSRVGLGLILVAGGVPLGVFIARNFFRDLPDELIESARVDGAGDWRIFRSVMLPLAKPAVLAVGVFSFLGAWNEYQLALLLLFSQEKRTIPLALVQFQGQYSSDSGALFAGIVLAMIPSVLVYVVLQRSFTRGLVAGALR</sequence>
<keyword evidence="6 7" id="KW-0472">Membrane</keyword>
<dbReference type="Pfam" id="PF00528">
    <property type="entry name" value="BPD_transp_1"/>
    <property type="match status" value="1"/>
</dbReference>
<keyword evidence="10" id="KW-1185">Reference proteome</keyword>
<evidence type="ECO:0000313" key="10">
    <source>
        <dbReference type="Proteomes" id="UP001500190"/>
    </source>
</evidence>
<dbReference type="InterPro" id="IPR035906">
    <property type="entry name" value="MetI-like_sf"/>
</dbReference>
<dbReference type="PANTHER" id="PTHR43744:SF12">
    <property type="entry name" value="ABC TRANSPORTER PERMEASE PROTEIN MG189-RELATED"/>
    <property type="match status" value="1"/>
</dbReference>
<dbReference type="CDD" id="cd06261">
    <property type="entry name" value="TM_PBP2"/>
    <property type="match status" value="1"/>
</dbReference>
<dbReference type="EMBL" id="BAAAND010000001">
    <property type="protein sequence ID" value="GAA1566351.1"/>
    <property type="molecule type" value="Genomic_DNA"/>
</dbReference>
<dbReference type="InterPro" id="IPR000515">
    <property type="entry name" value="MetI-like"/>
</dbReference>
<evidence type="ECO:0000256" key="5">
    <source>
        <dbReference type="ARBA" id="ARBA00022989"/>
    </source>
</evidence>
<keyword evidence="4 7" id="KW-0812">Transmembrane</keyword>
<evidence type="ECO:0000313" key="9">
    <source>
        <dbReference type="EMBL" id="GAA1566351.1"/>
    </source>
</evidence>
<keyword evidence="5 7" id="KW-1133">Transmembrane helix</keyword>
<comment type="subcellular location">
    <subcellularLocation>
        <location evidence="1 7">Cell membrane</location>
        <topology evidence="1 7">Multi-pass membrane protein</topology>
    </subcellularLocation>
</comment>
<feature type="transmembrane region" description="Helical" evidence="7">
    <location>
        <begin position="68"/>
        <end position="94"/>
    </location>
</feature>
<feature type="domain" description="ABC transmembrane type-1" evidence="8">
    <location>
        <begin position="69"/>
        <end position="260"/>
    </location>
</feature>
<evidence type="ECO:0000256" key="7">
    <source>
        <dbReference type="RuleBase" id="RU363032"/>
    </source>
</evidence>
<accession>A0ABN2D195</accession>
<comment type="similarity">
    <text evidence="7">Belongs to the binding-protein-dependent transport system permease family.</text>
</comment>